<reference evidence="1" key="1">
    <citation type="submission" date="2020-05" db="EMBL/GenBank/DDBJ databases">
        <title>Large-scale comparative analyses of tick genomes elucidate their genetic diversity and vector capacities.</title>
        <authorList>
            <person name="Jia N."/>
            <person name="Wang J."/>
            <person name="Shi W."/>
            <person name="Du L."/>
            <person name="Sun Y."/>
            <person name="Zhan W."/>
            <person name="Jiang J."/>
            <person name="Wang Q."/>
            <person name="Zhang B."/>
            <person name="Ji P."/>
            <person name="Sakyi L.B."/>
            <person name="Cui X."/>
            <person name="Yuan T."/>
            <person name="Jiang B."/>
            <person name="Yang W."/>
            <person name="Lam T.T.-Y."/>
            <person name="Chang Q."/>
            <person name="Ding S."/>
            <person name="Wang X."/>
            <person name="Zhu J."/>
            <person name="Ruan X."/>
            <person name="Zhao L."/>
            <person name="Wei J."/>
            <person name="Que T."/>
            <person name="Du C."/>
            <person name="Cheng J."/>
            <person name="Dai P."/>
            <person name="Han X."/>
            <person name="Huang E."/>
            <person name="Gao Y."/>
            <person name="Liu J."/>
            <person name="Shao H."/>
            <person name="Ye R."/>
            <person name="Li L."/>
            <person name="Wei W."/>
            <person name="Wang X."/>
            <person name="Wang C."/>
            <person name="Yang T."/>
            <person name="Huo Q."/>
            <person name="Li W."/>
            <person name="Guo W."/>
            <person name="Chen H."/>
            <person name="Zhou L."/>
            <person name="Ni X."/>
            <person name="Tian J."/>
            <person name="Zhou Y."/>
            <person name="Sheng Y."/>
            <person name="Liu T."/>
            <person name="Pan Y."/>
            <person name="Xia L."/>
            <person name="Li J."/>
            <person name="Zhao F."/>
            <person name="Cao W."/>
        </authorList>
    </citation>
    <scope>NUCLEOTIDE SEQUENCE</scope>
    <source>
        <strain evidence="1">Hyas-2018</strain>
    </source>
</reference>
<gene>
    <name evidence="1" type="ORF">HPB50_007699</name>
</gene>
<name>A0ACB7TEB1_HYAAI</name>
<accession>A0ACB7TEB1</accession>
<dbReference type="EMBL" id="CM023481">
    <property type="protein sequence ID" value="KAH6945265.1"/>
    <property type="molecule type" value="Genomic_DNA"/>
</dbReference>
<keyword evidence="2" id="KW-1185">Reference proteome</keyword>
<sequence length="159" mass="16676">MRVGSVKQRDKMGGSESKRALAMAVGEPHGWGKARNEGPHGAARATRTQTRWISGAHASGTLAPSLWRAGGIESFSPPTGAEASAAPVHRPERRSTGGRGVGTLRKEEGDVRDEESLALPSPKLREPTAASAVVLCSGHLHFERLPAMIGDQPGRSAVS</sequence>
<evidence type="ECO:0000313" key="1">
    <source>
        <dbReference type="EMBL" id="KAH6945265.1"/>
    </source>
</evidence>
<proteinExistence type="predicted"/>
<organism evidence="1 2">
    <name type="scientific">Hyalomma asiaticum</name>
    <name type="common">Tick</name>
    <dbReference type="NCBI Taxonomy" id="266040"/>
    <lineage>
        <taxon>Eukaryota</taxon>
        <taxon>Metazoa</taxon>
        <taxon>Ecdysozoa</taxon>
        <taxon>Arthropoda</taxon>
        <taxon>Chelicerata</taxon>
        <taxon>Arachnida</taxon>
        <taxon>Acari</taxon>
        <taxon>Parasitiformes</taxon>
        <taxon>Ixodida</taxon>
        <taxon>Ixodoidea</taxon>
        <taxon>Ixodidae</taxon>
        <taxon>Hyalomminae</taxon>
        <taxon>Hyalomma</taxon>
    </lineage>
</organism>
<protein>
    <submittedName>
        <fullName evidence="1">Uncharacterized protein</fullName>
    </submittedName>
</protein>
<evidence type="ECO:0000313" key="2">
    <source>
        <dbReference type="Proteomes" id="UP000821845"/>
    </source>
</evidence>
<comment type="caution">
    <text evidence="1">The sequence shown here is derived from an EMBL/GenBank/DDBJ whole genome shotgun (WGS) entry which is preliminary data.</text>
</comment>
<dbReference type="Proteomes" id="UP000821845">
    <property type="component" value="Chromosome 1"/>
</dbReference>